<protein>
    <submittedName>
        <fullName evidence="1">Uncharacterized protein</fullName>
    </submittedName>
</protein>
<reference evidence="1 2" key="1">
    <citation type="submission" date="2018-10" db="EMBL/GenBank/DDBJ databases">
        <title>Pan-genome distribution and transcriptional activeness of fungal secondary metabolism genes in Aspergillus section Fumigati.</title>
        <authorList>
            <person name="Takahashi H."/>
            <person name="Umemura M."/>
            <person name="Ninomiya A."/>
            <person name="Kusuya Y."/>
            <person name="Urayama S."/>
            <person name="Shimizu M."/>
            <person name="Watanabe A."/>
            <person name="Kamei K."/>
            <person name="Yaguchi T."/>
            <person name="Hagiwara D."/>
        </authorList>
    </citation>
    <scope>NUCLEOTIDE SEQUENCE [LARGE SCALE GENOMIC DNA]</scope>
    <source>
        <strain evidence="1 2">IFM 55266</strain>
    </source>
</reference>
<dbReference type="RefSeq" id="XP_043154298.1">
    <property type="nucleotide sequence ID" value="XM_043298363.1"/>
</dbReference>
<dbReference type="Proteomes" id="UP001043456">
    <property type="component" value="Unassembled WGS sequence"/>
</dbReference>
<organism evidence="1 2">
    <name type="scientific">Aspergillus pseudoviridinutans</name>
    <dbReference type="NCBI Taxonomy" id="1517512"/>
    <lineage>
        <taxon>Eukaryota</taxon>
        <taxon>Fungi</taxon>
        <taxon>Dikarya</taxon>
        <taxon>Ascomycota</taxon>
        <taxon>Pezizomycotina</taxon>
        <taxon>Eurotiomycetes</taxon>
        <taxon>Eurotiomycetidae</taxon>
        <taxon>Eurotiales</taxon>
        <taxon>Aspergillaceae</taxon>
        <taxon>Aspergillus</taxon>
        <taxon>Aspergillus subgen. Fumigati</taxon>
    </lineage>
</organism>
<evidence type="ECO:0000313" key="1">
    <source>
        <dbReference type="EMBL" id="GIJ83551.1"/>
    </source>
</evidence>
<dbReference type="OrthoDB" id="4503294at2759"/>
<accession>A0A9P3B2V2</accession>
<evidence type="ECO:0000313" key="2">
    <source>
        <dbReference type="Proteomes" id="UP001043456"/>
    </source>
</evidence>
<dbReference type="EMBL" id="BHVY01000002">
    <property type="protein sequence ID" value="GIJ83551.1"/>
    <property type="molecule type" value="Genomic_DNA"/>
</dbReference>
<name>A0A9P3B2V2_9EURO</name>
<dbReference type="GeneID" id="67000986"/>
<comment type="caution">
    <text evidence="1">The sequence shown here is derived from an EMBL/GenBank/DDBJ whole genome shotgun (WGS) entry which is preliminary data.</text>
</comment>
<sequence>MRRAVVSLSSSDLLSDAGARGASLRAVDDIAFRDGAAAIILVEILRAHFEEMAFEVNRL</sequence>
<gene>
    <name evidence="1" type="ORF">Asppvi_002374</name>
</gene>
<proteinExistence type="predicted"/>
<keyword evidence="2" id="KW-1185">Reference proteome</keyword>
<dbReference type="AlphaFoldDB" id="A0A9P3B2V2"/>